<accession>A0ABV2RAD3</accession>
<gene>
    <name evidence="2" type="ORF">ABIE19_001431</name>
</gene>
<feature type="chain" id="PRO_5047183109" description="SH3 domain-containing protein" evidence="1">
    <location>
        <begin position="27"/>
        <end position="218"/>
    </location>
</feature>
<dbReference type="EMBL" id="JBEPTF010000001">
    <property type="protein sequence ID" value="MET4683522.1"/>
    <property type="molecule type" value="Genomic_DNA"/>
</dbReference>
<name>A0ABV2RAD3_9CAUL</name>
<evidence type="ECO:0008006" key="4">
    <source>
        <dbReference type="Google" id="ProtNLM"/>
    </source>
</evidence>
<evidence type="ECO:0000313" key="3">
    <source>
        <dbReference type="Proteomes" id="UP001549313"/>
    </source>
</evidence>
<keyword evidence="1" id="KW-0732">Signal</keyword>
<evidence type="ECO:0000256" key="1">
    <source>
        <dbReference type="SAM" id="SignalP"/>
    </source>
</evidence>
<dbReference type="Proteomes" id="UP001549313">
    <property type="component" value="Unassembled WGS sequence"/>
</dbReference>
<keyword evidence="3" id="KW-1185">Reference proteome</keyword>
<proteinExistence type="predicted"/>
<reference evidence="2 3" key="1">
    <citation type="submission" date="2024-06" db="EMBL/GenBank/DDBJ databases">
        <title>Sorghum-associated microbial communities from plants grown in Nebraska, USA.</title>
        <authorList>
            <person name="Schachtman D."/>
        </authorList>
    </citation>
    <scope>NUCLEOTIDE SEQUENCE [LARGE SCALE GENOMIC DNA]</scope>
    <source>
        <strain evidence="2 3">2814</strain>
    </source>
</reference>
<sequence>MISTRRPSITAALAGLLMANGTPAAAREPTQMTPMGDQACALQAWINDIPGRDVEVRANPHVDAQVIGTLPHTGPDDDRLSIHISITASNSGWLKIQDASDDDADRARPVYSGQGWIEADAVRFGIQSGRGFAAPDARSDRVVDLDDNWATEMGRIEKVLDCRQDWVLIDFVQERRRDGDDRLIDIPVQDRLQRRAWFRGVCDAQETTCDMRSVDLEP</sequence>
<comment type="caution">
    <text evidence="2">The sequence shown here is derived from an EMBL/GenBank/DDBJ whole genome shotgun (WGS) entry which is preliminary data.</text>
</comment>
<evidence type="ECO:0000313" key="2">
    <source>
        <dbReference type="EMBL" id="MET4683522.1"/>
    </source>
</evidence>
<organism evidence="2 3">
    <name type="scientific">Brevundimonas faecalis</name>
    <dbReference type="NCBI Taxonomy" id="947378"/>
    <lineage>
        <taxon>Bacteria</taxon>
        <taxon>Pseudomonadati</taxon>
        <taxon>Pseudomonadota</taxon>
        <taxon>Alphaproteobacteria</taxon>
        <taxon>Caulobacterales</taxon>
        <taxon>Caulobacteraceae</taxon>
        <taxon>Brevundimonas</taxon>
    </lineage>
</organism>
<dbReference type="RefSeq" id="WP_354088440.1">
    <property type="nucleotide sequence ID" value="NZ_JBEPTF010000001.1"/>
</dbReference>
<feature type="signal peptide" evidence="1">
    <location>
        <begin position="1"/>
        <end position="26"/>
    </location>
</feature>
<protein>
    <recommendedName>
        <fullName evidence="4">SH3 domain-containing protein</fullName>
    </recommendedName>
</protein>